<comment type="caution">
    <text evidence="8">The sequence shown here is derived from an EMBL/GenBank/DDBJ whole genome shotgun (WGS) entry which is preliminary data.</text>
</comment>
<keyword evidence="4" id="KW-0067">ATP-binding</keyword>
<evidence type="ECO:0000259" key="6">
    <source>
        <dbReference type="Pfam" id="PF00288"/>
    </source>
</evidence>
<dbReference type="InterPro" id="IPR020568">
    <property type="entry name" value="Ribosomal_Su5_D2-typ_SF"/>
</dbReference>
<feature type="domain" description="GHMP kinase N-terminal" evidence="6">
    <location>
        <begin position="80"/>
        <end position="168"/>
    </location>
</feature>
<organism evidence="8 9">
    <name type="scientific">Pricia mediterranea</name>
    <dbReference type="NCBI Taxonomy" id="3076079"/>
    <lineage>
        <taxon>Bacteria</taxon>
        <taxon>Pseudomonadati</taxon>
        <taxon>Bacteroidota</taxon>
        <taxon>Flavobacteriia</taxon>
        <taxon>Flavobacteriales</taxon>
        <taxon>Flavobacteriaceae</taxon>
        <taxon>Pricia</taxon>
    </lineage>
</organism>
<keyword evidence="1" id="KW-0808">Transferase</keyword>
<evidence type="ECO:0000313" key="9">
    <source>
        <dbReference type="Proteomes" id="UP001250656"/>
    </source>
</evidence>
<dbReference type="PIRSF" id="PIRSF036406">
    <property type="entry name" value="Hept_kin"/>
    <property type="match status" value="1"/>
</dbReference>
<keyword evidence="9" id="KW-1185">Reference proteome</keyword>
<evidence type="ECO:0000313" key="8">
    <source>
        <dbReference type="EMBL" id="MDT7828088.1"/>
    </source>
</evidence>
<protein>
    <recommendedName>
        <fullName evidence="10">Dehydrogenase</fullName>
    </recommendedName>
</protein>
<dbReference type="InterPro" id="IPR013750">
    <property type="entry name" value="GHMP_kinase_C_dom"/>
</dbReference>
<evidence type="ECO:0000256" key="5">
    <source>
        <dbReference type="ARBA" id="ARBA00038121"/>
    </source>
</evidence>
<dbReference type="RefSeq" id="WP_314013215.1">
    <property type="nucleotide sequence ID" value="NZ_JAVTTP010000001.1"/>
</dbReference>
<dbReference type="PANTHER" id="PTHR32463:SF0">
    <property type="entry name" value="L-FUCOSE KINASE"/>
    <property type="match status" value="1"/>
</dbReference>
<reference evidence="8 9" key="1">
    <citation type="submission" date="2023-09" db="EMBL/GenBank/DDBJ databases">
        <title>Novel taxa isolated from Blanes Bay.</title>
        <authorList>
            <person name="Rey-Velasco X."/>
            <person name="Lucena T."/>
        </authorList>
    </citation>
    <scope>NUCLEOTIDE SEQUENCE [LARGE SCALE GENOMIC DNA]</scope>
    <source>
        <strain evidence="8 9">S334</strain>
    </source>
</reference>
<dbReference type="EMBL" id="JAVTTP010000001">
    <property type="protein sequence ID" value="MDT7828088.1"/>
    <property type="molecule type" value="Genomic_DNA"/>
</dbReference>
<sequence>MTLIRSKAPLRLGLAGGGTDVSPYSDTYGGCVLSATIDLFSYCTLQRTETGMIKMVALDLKKEIEFEVSAELEINGELDLHKGVYNRIIKDFNIAPFAFTIKTYSDAPAGSGLGSSSTMVVCILQAFIELLNLPLGEYDVAQLAYSIEREDLVLSGGKQDQYAATFGGFNFIEFNADNRVIVNPLRIKKAHIEELETSMLLYYTGVSRSSSKIIEDQKSSLKSSNVNRLRAMHQIKNDAYLIKEFLLKGEIANLTMIMQDAWEAKKKTSSLISNDHIDAIYNKALGAGAVSGKISGAGGGGFMMLFVDPMRRLEVKEALAEFGGEFVNFHFFNDSVSSWKIEKDVRSAHILGL</sequence>
<name>A0ABU3L3X0_9FLAO</name>
<evidence type="ECO:0000256" key="2">
    <source>
        <dbReference type="ARBA" id="ARBA00022741"/>
    </source>
</evidence>
<keyword evidence="3" id="KW-0418">Kinase</keyword>
<dbReference type="SUPFAM" id="SSF54211">
    <property type="entry name" value="Ribosomal protein S5 domain 2-like"/>
    <property type="match status" value="1"/>
</dbReference>
<dbReference type="Pfam" id="PF00288">
    <property type="entry name" value="GHMP_kinases_N"/>
    <property type="match status" value="1"/>
</dbReference>
<dbReference type="InterPro" id="IPR014606">
    <property type="entry name" value="Heptose_7-P_kinase"/>
</dbReference>
<evidence type="ECO:0008006" key="10">
    <source>
        <dbReference type="Google" id="ProtNLM"/>
    </source>
</evidence>
<proteinExistence type="inferred from homology"/>
<dbReference type="PANTHER" id="PTHR32463">
    <property type="entry name" value="L-FUCOSE KINASE"/>
    <property type="match status" value="1"/>
</dbReference>
<dbReference type="Gene3D" id="3.30.230.120">
    <property type="match status" value="1"/>
</dbReference>
<comment type="similarity">
    <text evidence="5">Belongs to the GHMP kinase family.</text>
</comment>
<dbReference type="InterPro" id="IPR036554">
    <property type="entry name" value="GHMP_kinase_C_sf"/>
</dbReference>
<dbReference type="InterPro" id="IPR052203">
    <property type="entry name" value="GHMP_Kinase-Related"/>
</dbReference>
<feature type="domain" description="GHMP kinase C-terminal" evidence="7">
    <location>
        <begin position="258"/>
        <end position="323"/>
    </location>
</feature>
<accession>A0ABU3L3X0</accession>
<dbReference type="SUPFAM" id="SSF55060">
    <property type="entry name" value="GHMP Kinase, C-terminal domain"/>
    <property type="match status" value="1"/>
</dbReference>
<keyword evidence="2" id="KW-0547">Nucleotide-binding</keyword>
<evidence type="ECO:0000256" key="3">
    <source>
        <dbReference type="ARBA" id="ARBA00022777"/>
    </source>
</evidence>
<evidence type="ECO:0000259" key="7">
    <source>
        <dbReference type="Pfam" id="PF08544"/>
    </source>
</evidence>
<dbReference type="InterPro" id="IPR001174">
    <property type="entry name" value="HddA/FKP"/>
</dbReference>
<dbReference type="Proteomes" id="UP001250656">
    <property type="component" value="Unassembled WGS sequence"/>
</dbReference>
<evidence type="ECO:0000256" key="1">
    <source>
        <dbReference type="ARBA" id="ARBA00022679"/>
    </source>
</evidence>
<evidence type="ECO:0000256" key="4">
    <source>
        <dbReference type="ARBA" id="ARBA00022840"/>
    </source>
</evidence>
<gene>
    <name evidence="8" type="ORF">RQM65_05345</name>
</gene>
<dbReference type="Pfam" id="PF08544">
    <property type="entry name" value="GHMP_kinases_C"/>
    <property type="match status" value="1"/>
</dbReference>
<dbReference type="InterPro" id="IPR006204">
    <property type="entry name" value="GHMP_kinase_N_dom"/>
</dbReference>
<dbReference type="PRINTS" id="PR00960">
    <property type="entry name" value="LMBPPROTEIN"/>
</dbReference>